<gene>
    <name evidence="6" type="ORF">EV192_101236</name>
</gene>
<evidence type="ECO:0000256" key="5">
    <source>
        <dbReference type="SAM" id="Phobius"/>
    </source>
</evidence>
<reference evidence="6 7" key="1">
    <citation type="submission" date="2019-03" db="EMBL/GenBank/DDBJ databases">
        <title>Genomic Encyclopedia of Type Strains, Phase IV (KMG-IV): sequencing the most valuable type-strain genomes for metagenomic binning, comparative biology and taxonomic classification.</title>
        <authorList>
            <person name="Goeker M."/>
        </authorList>
    </citation>
    <scope>NUCLEOTIDE SEQUENCE [LARGE SCALE GENOMIC DNA]</scope>
    <source>
        <strain evidence="6 7">DSM 45934</strain>
    </source>
</reference>
<dbReference type="PANTHER" id="PTHR30168">
    <property type="entry name" value="PUTATIVE MEMBRANE PROTEIN YPFJ"/>
    <property type="match status" value="1"/>
</dbReference>
<keyword evidence="3 5" id="KW-1133">Transmembrane helix</keyword>
<dbReference type="AlphaFoldDB" id="A0A4V2S8N0"/>
<accession>A0A4V2S8N0</accession>
<dbReference type="Pfam" id="PF04228">
    <property type="entry name" value="Zn_peptidase"/>
    <property type="match status" value="1"/>
</dbReference>
<evidence type="ECO:0000256" key="2">
    <source>
        <dbReference type="ARBA" id="ARBA00022692"/>
    </source>
</evidence>
<dbReference type="PANTHER" id="PTHR30168:SF0">
    <property type="entry name" value="INNER MEMBRANE PROTEIN"/>
    <property type="match status" value="1"/>
</dbReference>
<evidence type="ECO:0008006" key="8">
    <source>
        <dbReference type="Google" id="ProtNLM"/>
    </source>
</evidence>
<dbReference type="GO" id="GO:0016020">
    <property type="term" value="C:membrane"/>
    <property type="evidence" value="ECO:0007669"/>
    <property type="project" value="UniProtKB-SubCell"/>
</dbReference>
<dbReference type="Proteomes" id="UP000295680">
    <property type="component" value="Unassembled WGS sequence"/>
</dbReference>
<keyword evidence="4 5" id="KW-0472">Membrane</keyword>
<sequence length="303" mass="31975">MEFNDDVGLDTSQVQDLRSGGGGIGPRVLLGGGGLGVVGLIIYFVMSQLGGTHGSPASGLGAVGSGQRVDNSKIAQQCKTGRDANTNHDCALVATINSIQGYWQDQFARSGKTYRTAPTNFFNGRVSTGCGGATSDTGPFYCPADSQVYVDLSFFNELRSRFGAQGGPFVEAYVLAHEYGHHVQNLLGTSGKVKSRSGPTSDSVRLELQADCYAGVWAKQATTTPTANGQPLIKNITDDDIKRALDTAARIGDDFIQTKLGNGQVDTSKFTHGSSAQRERWFTTGIKSGNPANCDTFGTNNLG</sequence>
<comment type="subcellular location">
    <subcellularLocation>
        <location evidence="1">Membrane</location>
        <topology evidence="1">Single-pass membrane protein</topology>
    </subcellularLocation>
</comment>
<dbReference type="OrthoDB" id="9774900at2"/>
<dbReference type="EMBL" id="SLWS01000001">
    <property type="protein sequence ID" value="TCO64460.1"/>
    <property type="molecule type" value="Genomic_DNA"/>
</dbReference>
<evidence type="ECO:0000256" key="1">
    <source>
        <dbReference type="ARBA" id="ARBA00004167"/>
    </source>
</evidence>
<proteinExistence type="predicted"/>
<dbReference type="RefSeq" id="WP_132110230.1">
    <property type="nucleotide sequence ID" value="NZ_SLWS01000001.1"/>
</dbReference>
<name>A0A4V2S8N0_9PSEU</name>
<comment type="caution">
    <text evidence="6">The sequence shown here is derived from an EMBL/GenBank/DDBJ whole genome shotgun (WGS) entry which is preliminary data.</text>
</comment>
<dbReference type="SUPFAM" id="SSF55486">
    <property type="entry name" value="Metalloproteases ('zincins'), catalytic domain"/>
    <property type="match status" value="1"/>
</dbReference>
<dbReference type="InterPro" id="IPR007343">
    <property type="entry name" value="Uncharacterised_pept_Zn_put"/>
</dbReference>
<keyword evidence="7" id="KW-1185">Reference proteome</keyword>
<feature type="transmembrane region" description="Helical" evidence="5">
    <location>
        <begin position="28"/>
        <end position="46"/>
    </location>
</feature>
<evidence type="ECO:0000256" key="4">
    <source>
        <dbReference type="ARBA" id="ARBA00023136"/>
    </source>
</evidence>
<organism evidence="6 7">
    <name type="scientific">Actinocrispum wychmicini</name>
    <dbReference type="NCBI Taxonomy" id="1213861"/>
    <lineage>
        <taxon>Bacteria</taxon>
        <taxon>Bacillati</taxon>
        <taxon>Actinomycetota</taxon>
        <taxon>Actinomycetes</taxon>
        <taxon>Pseudonocardiales</taxon>
        <taxon>Pseudonocardiaceae</taxon>
        <taxon>Actinocrispum</taxon>
    </lineage>
</organism>
<protein>
    <recommendedName>
        <fullName evidence="8">Neutral zinc metallopeptidase</fullName>
    </recommendedName>
</protein>
<keyword evidence="2 5" id="KW-0812">Transmembrane</keyword>
<evidence type="ECO:0000313" key="6">
    <source>
        <dbReference type="EMBL" id="TCO64460.1"/>
    </source>
</evidence>
<evidence type="ECO:0000313" key="7">
    <source>
        <dbReference type="Proteomes" id="UP000295680"/>
    </source>
</evidence>
<evidence type="ECO:0000256" key="3">
    <source>
        <dbReference type="ARBA" id="ARBA00022989"/>
    </source>
</evidence>